<dbReference type="EMBL" id="JAOPJZ010000006">
    <property type="protein sequence ID" value="MCU4752296.1"/>
    <property type="molecule type" value="Genomic_DNA"/>
</dbReference>
<dbReference type="RefSeq" id="WP_342808638.1">
    <property type="nucleotide sequence ID" value="NZ_JAOPJZ010000006.1"/>
</dbReference>
<dbReference type="GO" id="GO:0003700">
    <property type="term" value="F:DNA-binding transcription factor activity"/>
    <property type="evidence" value="ECO:0007669"/>
    <property type="project" value="InterPro"/>
</dbReference>
<name>A0AAP2Z7T9_9EURY</name>
<dbReference type="CDD" id="cd00090">
    <property type="entry name" value="HTH_ARSR"/>
    <property type="match status" value="2"/>
</dbReference>
<organism evidence="2 3">
    <name type="scientific">Natronosalvus hydrolyticus</name>
    <dbReference type="NCBI Taxonomy" id="2979988"/>
    <lineage>
        <taxon>Archaea</taxon>
        <taxon>Methanobacteriati</taxon>
        <taxon>Methanobacteriota</taxon>
        <taxon>Stenosarchaea group</taxon>
        <taxon>Halobacteria</taxon>
        <taxon>Halobacteriales</taxon>
        <taxon>Natrialbaceae</taxon>
        <taxon>Natronosalvus</taxon>
    </lineage>
</organism>
<dbReference type="Pfam" id="PF24266">
    <property type="entry name" value="HTH_HVO_0163_N"/>
    <property type="match status" value="1"/>
</dbReference>
<evidence type="ECO:0000313" key="3">
    <source>
        <dbReference type="Proteomes" id="UP001321047"/>
    </source>
</evidence>
<dbReference type="InterPro" id="IPR001845">
    <property type="entry name" value="HTH_ArsR_DNA-bd_dom"/>
</dbReference>
<dbReference type="InterPro" id="IPR036388">
    <property type="entry name" value="WH-like_DNA-bd_sf"/>
</dbReference>
<dbReference type="Gene3D" id="1.10.10.10">
    <property type="entry name" value="Winged helix-like DNA-binding domain superfamily/Winged helix DNA-binding domain"/>
    <property type="match status" value="2"/>
</dbReference>
<dbReference type="PANTHER" id="PTHR36216">
    <property type="entry name" value="TRANSCRIPTIONAL REGULATOR, TRMB"/>
    <property type="match status" value="1"/>
</dbReference>
<keyword evidence="3" id="KW-1185">Reference proteome</keyword>
<dbReference type="InterPro" id="IPR000835">
    <property type="entry name" value="HTH_MarR-typ"/>
</dbReference>
<evidence type="ECO:0000313" key="2">
    <source>
        <dbReference type="EMBL" id="MCU4752296.1"/>
    </source>
</evidence>
<dbReference type="InterPro" id="IPR036390">
    <property type="entry name" value="WH_DNA-bd_sf"/>
</dbReference>
<protein>
    <submittedName>
        <fullName evidence="2">Helix-turn-helix domain-containing protein</fullName>
    </submittedName>
</protein>
<dbReference type="Proteomes" id="UP001321047">
    <property type="component" value="Unassembled WGS sequence"/>
</dbReference>
<sequence length="176" mass="19362">MSPYGRRTHGVSCLFENDRRRTIYETIYGDPGLCLSAVSTGSGVPLSTVRHHVRVLEDENVIQSVTVCGKRRYFPVDWDNVEERSMLFEPAKGRVLEALAVLGTSRNVKLATVLDCDSSTVSHHLETLEDAGFVRRERDGRSIVNELDPAIKSIGSGLGMNLETEAAAPLFEAEVA</sequence>
<dbReference type="AlphaFoldDB" id="A0AAP2Z7T9"/>
<dbReference type="SMART" id="SM00418">
    <property type="entry name" value="HTH_ARSR"/>
    <property type="match status" value="1"/>
</dbReference>
<proteinExistence type="predicted"/>
<gene>
    <name evidence="2" type="ORF">OB919_09900</name>
</gene>
<feature type="domain" description="HTH arsR-type" evidence="1">
    <location>
        <begin position="86"/>
        <end position="163"/>
    </location>
</feature>
<dbReference type="Pfam" id="PF01047">
    <property type="entry name" value="MarR"/>
    <property type="match status" value="1"/>
</dbReference>
<dbReference type="SUPFAM" id="SSF46785">
    <property type="entry name" value="Winged helix' DNA-binding domain"/>
    <property type="match status" value="2"/>
</dbReference>
<reference evidence="2 3" key="1">
    <citation type="submission" date="2022-09" db="EMBL/GenBank/DDBJ databases">
        <title>Enrichment on poylsaccharides allowed isolation of novel metabolic and taxonomic groups of Haloarchaea.</title>
        <authorList>
            <person name="Sorokin D.Y."/>
            <person name="Elcheninov A.G."/>
            <person name="Khizhniak T.V."/>
            <person name="Kolganova T.V."/>
            <person name="Kublanov I.V."/>
        </authorList>
    </citation>
    <scope>NUCLEOTIDE SEQUENCE [LARGE SCALE GENOMIC DNA]</scope>
    <source>
        <strain evidence="2 3">AArc-curdl1</strain>
    </source>
</reference>
<evidence type="ECO:0000259" key="1">
    <source>
        <dbReference type="SMART" id="SM00418"/>
    </source>
</evidence>
<dbReference type="InterPro" id="IPR056504">
    <property type="entry name" value="HTH_HVO_0163_N"/>
</dbReference>
<comment type="caution">
    <text evidence="2">The sequence shown here is derived from an EMBL/GenBank/DDBJ whole genome shotgun (WGS) entry which is preliminary data.</text>
</comment>
<accession>A0AAP2Z7T9</accession>
<dbReference type="PANTHER" id="PTHR36216:SF1">
    <property type="entry name" value="HTH ARSR-TYPE DOMAIN-CONTAINING PROTEIN"/>
    <property type="match status" value="1"/>
</dbReference>
<dbReference type="InterPro" id="IPR011991">
    <property type="entry name" value="ArsR-like_HTH"/>
</dbReference>